<dbReference type="CDD" id="cd21378">
    <property type="entry name" value="eIF3E"/>
    <property type="match status" value="1"/>
</dbReference>
<evidence type="ECO:0000256" key="4">
    <source>
        <dbReference type="HAMAP-Rule" id="MF_03004"/>
    </source>
</evidence>
<comment type="subunit">
    <text evidence="4 5">Component of the eukaryotic translation initiation factor 3 (eIF-3) complex.</text>
</comment>
<dbReference type="GO" id="GO:0071540">
    <property type="term" value="C:eukaryotic translation initiation factor 3 complex, eIF3e"/>
    <property type="evidence" value="ECO:0007669"/>
    <property type="project" value="UniProtKB-UniRule"/>
</dbReference>
<evidence type="ECO:0000256" key="1">
    <source>
        <dbReference type="ARBA" id="ARBA00022490"/>
    </source>
</evidence>
<keyword evidence="2 4" id="KW-0396">Initiation factor</keyword>
<comment type="similarity">
    <text evidence="4 5">Belongs to the eIF-3 subunit E family.</text>
</comment>
<accession>A0AA39DUD0</accession>
<dbReference type="GO" id="GO:0003743">
    <property type="term" value="F:translation initiation factor activity"/>
    <property type="evidence" value="ECO:0007669"/>
    <property type="project" value="UniProtKB-UniRule"/>
</dbReference>
<comment type="caution">
    <text evidence="7">The sequence shown here is derived from an EMBL/GenBank/DDBJ whole genome shotgun (WGS) entry which is preliminary data.</text>
</comment>
<organism evidence="7 8">
    <name type="scientific">Vitis rotundifolia</name>
    <name type="common">Muscadine grape</name>
    <dbReference type="NCBI Taxonomy" id="103349"/>
    <lineage>
        <taxon>Eukaryota</taxon>
        <taxon>Viridiplantae</taxon>
        <taxon>Streptophyta</taxon>
        <taxon>Embryophyta</taxon>
        <taxon>Tracheophyta</taxon>
        <taxon>Spermatophyta</taxon>
        <taxon>Magnoliopsida</taxon>
        <taxon>eudicotyledons</taxon>
        <taxon>Gunneridae</taxon>
        <taxon>Pentapetalae</taxon>
        <taxon>rosids</taxon>
        <taxon>Vitales</taxon>
        <taxon>Vitaceae</taxon>
        <taxon>Viteae</taxon>
        <taxon>Vitis</taxon>
    </lineage>
</organism>
<dbReference type="PROSITE" id="PS50250">
    <property type="entry name" value="PCI"/>
    <property type="match status" value="1"/>
</dbReference>
<dbReference type="EMBL" id="JARBHA010000008">
    <property type="protein sequence ID" value="KAJ9695920.1"/>
    <property type="molecule type" value="Genomic_DNA"/>
</dbReference>
<dbReference type="SMART" id="SM01186">
    <property type="entry name" value="eIF3_N"/>
    <property type="match status" value="1"/>
</dbReference>
<dbReference type="GO" id="GO:0001732">
    <property type="term" value="P:formation of cytoplasmic translation initiation complex"/>
    <property type="evidence" value="ECO:0007669"/>
    <property type="project" value="UniProtKB-UniRule"/>
</dbReference>
<evidence type="ECO:0000256" key="3">
    <source>
        <dbReference type="ARBA" id="ARBA00022917"/>
    </source>
</evidence>
<dbReference type="InterPro" id="IPR000717">
    <property type="entry name" value="PCI_dom"/>
</dbReference>
<keyword evidence="3 4" id="KW-0648">Protein biosynthesis</keyword>
<gene>
    <name evidence="7" type="ORF">PVL29_011071</name>
</gene>
<reference evidence="7 8" key="1">
    <citation type="journal article" date="2023" name="BMC Biotechnol.">
        <title>Vitis rotundifolia cv Carlos genome sequencing.</title>
        <authorList>
            <person name="Huff M."/>
            <person name="Hulse-Kemp A."/>
            <person name="Scheffler B."/>
            <person name="Youngblood R."/>
            <person name="Simpson S."/>
            <person name="Babiker E."/>
            <person name="Staton M."/>
        </authorList>
    </citation>
    <scope>NUCLEOTIDE SEQUENCE [LARGE SCALE GENOMIC DNA]</scope>
    <source>
        <tissue evidence="7">Leaf</tissue>
    </source>
</reference>
<dbReference type="Proteomes" id="UP001168098">
    <property type="component" value="Unassembled WGS sequence"/>
</dbReference>
<dbReference type="HAMAP" id="MF_03004">
    <property type="entry name" value="eIF3e"/>
    <property type="match status" value="1"/>
</dbReference>
<proteinExistence type="inferred from homology"/>
<dbReference type="PANTHER" id="PTHR10317">
    <property type="entry name" value="EUKARYOTIC TRANSLATION INITIATION FACTOR 3 SUBUNIT E"/>
    <property type="match status" value="1"/>
</dbReference>
<dbReference type="GO" id="GO:0033290">
    <property type="term" value="C:eukaryotic 48S preinitiation complex"/>
    <property type="evidence" value="ECO:0007669"/>
    <property type="project" value="UniProtKB-UniRule"/>
</dbReference>
<comment type="subcellular location">
    <subcellularLocation>
        <location evidence="4 5">Cytoplasm</location>
    </subcellularLocation>
</comment>
<dbReference type="InterPro" id="IPR016650">
    <property type="entry name" value="eIF3e"/>
</dbReference>
<dbReference type="AlphaFoldDB" id="A0AA39DUD0"/>
<evidence type="ECO:0000256" key="5">
    <source>
        <dbReference type="PIRNR" id="PIRNR016255"/>
    </source>
</evidence>
<feature type="domain" description="PCI" evidence="6">
    <location>
        <begin position="242"/>
        <end position="387"/>
    </location>
</feature>
<evidence type="ECO:0000313" key="8">
    <source>
        <dbReference type="Proteomes" id="UP001168098"/>
    </source>
</evidence>
<comment type="function">
    <text evidence="4">Component of the eukaryotic translation initiation factor 3 (eIF-3) complex, which is involved in protein synthesis of a specialized repertoire of mRNAs and, together with other initiation factors, stimulates binding of mRNA and methionyl-tRNAi to the 40S ribosome. The eIF-3 complex specifically targets and initiates translation of a subset of mRNAs involved in cell proliferation.</text>
</comment>
<evidence type="ECO:0000256" key="2">
    <source>
        <dbReference type="ARBA" id="ARBA00022540"/>
    </source>
</evidence>
<dbReference type="InterPro" id="IPR019010">
    <property type="entry name" value="eIF3e_N"/>
</dbReference>
<keyword evidence="1 4" id="KW-0963">Cytoplasm</keyword>
<evidence type="ECO:0000313" key="7">
    <source>
        <dbReference type="EMBL" id="KAJ9695920.1"/>
    </source>
</evidence>
<dbReference type="Pfam" id="PF09440">
    <property type="entry name" value="eIF3_N"/>
    <property type="match status" value="2"/>
</dbReference>
<protein>
    <recommendedName>
        <fullName evidence="4 5">Eukaryotic translation initiation factor 3 subunit E</fullName>
        <shortName evidence="4">eIF3e</shortName>
    </recommendedName>
    <alternativeName>
        <fullName evidence="4">Eukaryotic translation initiation factor 3 subunit 6</fullName>
    </alternativeName>
</protein>
<name>A0AA39DUD0_VITRO</name>
<keyword evidence="8" id="KW-1185">Reference proteome</keyword>
<sequence length="387" mass="45806">MATHDLTPRIAPNLDRHLVFPLLEFLQERQLYPDEQILKAKIELLNKTNMVDYAMDIHKSLYRTEDVPQGSFFFYTWWGLWLVVCDLLRFLADMVERRAEVVARLKALEEAAAPLVSFLQNPNAVQELRADKQYNLQMLNDRYQIGTDQIEALYQYAKFQFECGNYSGAADYLYQYRALCTNSERSLSALWGKLAAEILMQNWDIAFEELNRLKEIIDSKSYASPLNQVQSRIWLMHWSLFIFFNHDNGRTHIIDLFNQDKYLNAIQTNAPHLLRYLATALIVNKRRRTQFKDFIKVIQQEQYAFKDPITEFLACVYVNYDFDGAQKKMRECEEVILNDPFLGKRVEEGSFSTVPLRDEFLENARLFIFETYCRIHQRIDMGYIYTF</sequence>
<evidence type="ECO:0000259" key="6">
    <source>
        <dbReference type="PROSITE" id="PS50250"/>
    </source>
</evidence>
<dbReference type="PIRSF" id="PIRSF016255">
    <property type="entry name" value="eIF3e_su6"/>
    <property type="match status" value="1"/>
</dbReference>
<dbReference type="GO" id="GO:0016282">
    <property type="term" value="C:eukaryotic 43S preinitiation complex"/>
    <property type="evidence" value="ECO:0007669"/>
    <property type="project" value="UniProtKB-UniRule"/>
</dbReference>